<reference evidence="2 3" key="1">
    <citation type="submission" date="2016-10" db="EMBL/GenBank/DDBJ databases">
        <authorList>
            <person name="de Groot N.N."/>
        </authorList>
    </citation>
    <scope>NUCLEOTIDE SEQUENCE [LARGE SCALE GENOMIC DNA]</scope>
    <source>
        <strain evidence="2 3">CPCC 100156</strain>
    </source>
</reference>
<gene>
    <name evidence="2" type="ORF">SAMN04487779_10415</name>
</gene>
<keyword evidence="3" id="KW-1185">Reference proteome</keyword>
<dbReference type="Pfam" id="PF08463">
    <property type="entry name" value="EcoEI_R_C"/>
    <property type="match status" value="1"/>
</dbReference>
<dbReference type="NCBIfam" id="NF046051">
    <property type="entry name" value="restrict_EcoAI"/>
    <property type="match status" value="1"/>
</dbReference>
<dbReference type="AlphaFoldDB" id="A0A1G7D9X3"/>
<dbReference type="Proteomes" id="UP000198925">
    <property type="component" value="Unassembled WGS sequence"/>
</dbReference>
<protein>
    <submittedName>
        <fullName evidence="2">Type I restriction enzyme, R subunit</fullName>
    </submittedName>
</protein>
<dbReference type="EMBL" id="FMZX01000041">
    <property type="protein sequence ID" value="SDE47545.1"/>
    <property type="molecule type" value="Genomic_DNA"/>
</dbReference>
<dbReference type="GO" id="GO:0005524">
    <property type="term" value="F:ATP binding"/>
    <property type="evidence" value="ECO:0007669"/>
    <property type="project" value="InterPro"/>
</dbReference>
<dbReference type="GO" id="GO:0016787">
    <property type="term" value="F:hydrolase activity"/>
    <property type="evidence" value="ECO:0007669"/>
    <property type="project" value="InterPro"/>
</dbReference>
<dbReference type="CDD" id="cd18799">
    <property type="entry name" value="SF2_C_EcoAI-like"/>
    <property type="match status" value="1"/>
</dbReference>
<dbReference type="CDD" id="cd18032">
    <property type="entry name" value="DEXHc_RE_I_III_res"/>
    <property type="match status" value="1"/>
</dbReference>
<evidence type="ECO:0000259" key="1">
    <source>
        <dbReference type="PROSITE" id="PS51192"/>
    </source>
</evidence>
<accession>A0A1G7D9X3</accession>
<dbReference type="InterPro" id="IPR006935">
    <property type="entry name" value="Helicase/UvrB_N"/>
</dbReference>
<dbReference type="InterPro" id="IPR013670">
    <property type="entry name" value="EcoEI_R_C_dom"/>
</dbReference>
<dbReference type="InterPro" id="IPR027417">
    <property type="entry name" value="P-loop_NTPase"/>
</dbReference>
<dbReference type="InterPro" id="IPR050742">
    <property type="entry name" value="Helicase_Restrict-Modif_Enz"/>
</dbReference>
<dbReference type="GO" id="GO:0003677">
    <property type="term" value="F:DNA binding"/>
    <property type="evidence" value="ECO:0007669"/>
    <property type="project" value="InterPro"/>
</dbReference>
<dbReference type="PROSITE" id="PS51192">
    <property type="entry name" value="HELICASE_ATP_BIND_1"/>
    <property type="match status" value="1"/>
</dbReference>
<dbReference type="SMART" id="SM00487">
    <property type="entry name" value="DEXDc"/>
    <property type="match status" value="1"/>
</dbReference>
<dbReference type="Gene3D" id="3.90.1570.30">
    <property type="match status" value="1"/>
</dbReference>
<dbReference type="GO" id="GO:0005829">
    <property type="term" value="C:cytosol"/>
    <property type="evidence" value="ECO:0007669"/>
    <property type="project" value="TreeGrafter"/>
</dbReference>
<dbReference type="InterPro" id="IPR029464">
    <property type="entry name" value="HSDR_N"/>
</dbReference>
<dbReference type="PANTHER" id="PTHR47396:SF1">
    <property type="entry name" value="ATP-DEPENDENT HELICASE IRC3-RELATED"/>
    <property type="match status" value="1"/>
</dbReference>
<evidence type="ECO:0000313" key="2">
    <source>
        <dbReference type="EMBL" id="SDE47545.1"/>
    </source>
</evidence>
<name>A0A1G7D9X3_9PROT</name>
<dbReference type="SUPFAM" id="SSF52540">
    <property type="entry name" value="P-loop containing nucleoside triphosphate hydrolases"/>
    <property type="match status" value="2"/>
</dbReference>
<evidence type="ECO:0000313" key="3">
    <source>
        <dbReference type="Proteomes" id="UP000198925"/>
    </source>
</evidence>
<sequence length="817" mass="91470">MNKKDLSERDICTKFITPAIKQAGWDEMLQIREEVGFTKGRIIVRGKLVTRGKAKRADYVLYYKSNLPIALIEAKDNTHAVGDGIQQGLEYAETLGIPFVFASNGDGFVFHDRTGTGAAKEINLTLNQFPSPADLWARYSAWKGLTVEAEQIVLQDYFDDGSGKAPRYYQVNAVNAAIEAVAKGQNRILLVMATGTGKTYTAFQIIWRLWKAGRKKRILFLADRNVLIDQTMVNDFRPFGAAMAKLSTQAKTIERADGTEVDLTIALDRKRRIDTAYEVYLGLYQAITGPEERQKLFKEFSAGFFDLIVIDECHRGSAAEDSAWREILEHFSGATQVGLTATPKETKYVSNIDYFGQPVFSYSLKQGIRDGFLAPYKVIKVHIDRDVEGYRPAKGTLDRDGQEVEDHIYNQKDFDRTLVLDDRTTLVAKKVSDFLRESGDRFQKTILFCVDEEHAARMRQALVNENKDLCDANPRYVMRITGSDTEGQAQLGNFIDPESYYPVLVTTSRLLSTGVDAQTCRLIVLDRPVGSMTEFKQIVGRGTRVHEDTRKFYFTLMDFRGATSHFADPEFDGEPVQIYEPGEADPITPPNDTPATDEEGDILPQTPEQDETVVDGETPDISIPPSGTKREKVYVDGVGASIIAERVEYLDEDGKLVTESLRDFTRKALRQRFASLDAFLHRWKGTERKQAIIDELAAEGLPLGAIAEEIGKGLDPFDLICHIAFDRPPLTRRERADNVQKRDAFTKYGPQARAVLEALLAKYADEGMAGLENAEVLRIAPFTALGTPVQLIRAFGGRPGFEQAVQEMQTALYQESA</sequence>
<dbReference type="Gene3D" id="3.40.50.300">
    <property type="entry name" value="P-loop containing nucleotide triphosphate hydrolases"/>
    <property type="match status" value="2"/>
</dbReference>
<dbReference type="GO" id="GO:0006304">
    <property type="term" value="P:DNA modification"/>
    <property type="evidence" value="ECO:0007669"/>
    <property type="project" value="InterPro"/>
</dbReference>
<dbReference type="Pfam" id="PF13588">
    <property type="entry name" value="HSDR_N_2"/>
    <property type="match status" value="1"/>
</dbReference>
<proteinExistence type="predicted"/>
<dbReference type="PANTHER" id="PTHR47396">
    <property type="entry name" value="TYPE I RESTRICTION ENZYME ECOKI R PROTEIN"/>
    <property type="match status" value="1"/>
</dbReference>
<dbReference type="RefSeq" id="WP_090665240.1">
    <property type="nucleotide sequence ID" value="NZ_FMZX01000041.1"/>
</dbReference>
<feature type="domain" description="Helicase ATP-binding" evidence="1">
    <location>
        <begin position="179"/>
        <end position="361"/>
    </location>
</feature>
<dbReference type="InterPro" id="IPR014001">
    <property type="entry name" value="Helicase_ATP-bd"/>
</dbReference>
<organism evidence="2 3">
    <name type="scientific">Belnapia rosea</name>
    <dbReference type="NCBI Taxonomy" id="938405"/>
    <lineage>
        <taxon>Bacteria</taxon>
        <taxon>Pseudomonadati</taxon>
        <taxon>Pseudomonadota</taxon>
        <taxon>Alphaproteobacteria</taxon>
        <taxon>Acetobacterales</taxon>
        <taxon>Roseomonadaceae</taxon>
        <taxon>Belnapia</taxon>
    </lineage>
</organism>
<dbReference type="Pfam" id="PF04851">
    <property type="entry name" value="ResIII"/>
    <property type="match status" value="1"/>
</dbReference>